<feature type="compositionally biased region" description="Polar residues" evidence="11">
    <location>
        <begin position="1155"/>
        <end position="1165"/>
    </location>
</feature>
<dbReference type="GO" id="GO:0005737">
    <property type="term" value="C:cytoplasm"/>
    <property type="evidence" value="ECO:0007669"/>
    <property type="project" value="UniProtKB-SubCell"/>
</dbReference>
<feature type="compositionally biased region" description="Polar residues" evidence="11">
    <location>
        <begin position="987"/>
        <end position="1001"/>
    </location>
</feature>
<dbReference type="PROSITE" id="PS51843">
    <property type="entry name" value="NR_LBD"/>
    <property type="match status" value="1"/>
</dbReference>
<feature type="compositionally biased region" description="Polar residues" evidence="11">
    <location>
        <begin position="575"/>
        <end position="585"/>
    </location>
</feature>
<evidence type="ECO:0000259" key="13">
    <source>
        <dbReference type="PROSITE" id="PS51843"/>
    </source>
</evidence>
<dbReference type="GO" id="GO:0009755">
    <property type="term" value="P:hormone-mediated signaling pathway"/>
    <property type="evidence" value="ECO:0007669"/>
    <property type="project" value="TreeGrafter"/>
</dbReference>
<dbReference type="SUPFAM" id="SSF48508">
    <property type="entry name" value="Nuclear receptor ligand-binding domain"/>
    <property type="match status" value="1"/>
</dbReference>
<dbReference type="PRINTS" id="PR00398">
    <property type="entry name" value="STRDHORMONER"/>
</dbReference>
<feature type="region of interest" description="Disordered" evidence="11">
    <location>
        <begin position="529"/>
        <end position="619"/>
    </location>
</feature>
<evidence type="ECO:0000256" key="1">
    <source>
        <dbReference type="ARBA" id="ARBA00004496"/>
    </source>
</evidence>
<dbReference type="SMART" id="SM00399">
    <property type="entry name" value="ZnF_C4"/>
    <property type="match status" value="1"/>
</dbReference>
<feature type="compositionally biased region" description="Polar residues" evidence="11">
    <location>
        <begin position="1224"/>
        <end position="1241"/>
    </location>
</feature>
<feature type="region of interest" description="Disordered" evidence="11">
    <location>
        <begin position="1264"/>
        <end position="1324"/>
    </location>
</feature>
<feature type="compositionally biased region" description="Basic and acidic residues" evidence="11">
    <location>
        <begin position="918"/>
        <end position="933"/>
    </location>
</feature>
<dbReference type="PRINTS" id="PR00546">
    <property type="entry name" value="THYROIDHORMR"/>
</dbReference>
<feature type="compositionally biased region" description="Polar residues" evidence="11">
    <location>
        <begin position="1079"/>
        <end position="1096"/>
    </location>
</feature>
<dbReference type="PROSITE" id="PS51030">
    <property type="entry name" value="NUCLEAR_REC_DBD_2"/>
    <property type="match status" value="1"/>
</dbReference>
<feature type="compositionally biased region" description="Low complexity" evidence="11">
    <location>
        <begin position="1063"/>
        <end position="1078"/>
    </location>
</feature>
<proteinExistence type="inferred from homology"/>
<feature type="region of interest" description="Disordered" evidence="11">
    <location>
        <begin position="876"/>
        <end position="963"/>
    </location>
</feature>
<evidence type="ECO:0000256" key="7">
    <source>
        <dbReference type="ARBA" id="ARBA00023125"/>
    </source>
</evidence>
<dbReference type="CDD" id="cd07166">
    <property type="entry name" value="NR_DBD_REV_ERB"/>
    <property type="match status" value="1"/>
</dbReference>
<feature type="compositionally biased region" description="Polar residues" evidence="11">
    <location>
        <begin position="1"/>
        <end position="19"/>
    </location>
</feature>
<dbReference type="GO" id="GO:0008270">
    <property type="term" value="F:zinc ion binding"/>
    <property type="evidence" value="ECO:0007669"/>
    <property type="project" value="UniProtKB-KW"/>
</dbReference>
<protein>
    <submittedName>
        <fullName evidence="14">Uncharacterized protein</fullName>
    </submittedName>
</protein>
<dbReference type="GO" id="GO:0045944">
    <property type="term" value="P:positive regulation of transcription by RNA polymerase II"/>
    <property type="evidence" value="ECO:0007669"/>
    <property type="project" value="TreeGrafter"/>
</dbReference>
<dbReference type="SUPFAM" id="SSF57716">
    <property type="entry name" value="Glucocorticoid receptor-like (DNA-binding domain)"/>
    <property type="match status" value="1"/>
</dbReference>
<comment type="subcellular location">
    <subcellularLocation>
        <location evidence="1">Cytoplasm</location>
    </subcellularLocation>
</comment>
<organism evidence="14 15">
    <name type="scientific">Lymnaea stagnalis</name>
    <name type="common">Great pond snail</name>
    <name type="synonym">Helix stagnalis</name>
    <dbReference type="NCBI Taxonomy" id="6523"/>
    <lineage>
        <taxon>Eukaryota</taxon>
        <taxon>Metazoa</taxon>
        <taxon>Spiralia</taxon>
        <taxon>Lophotrochozoa</taxon>
        <taxon>Mollusca</taxon>
        <taxon>Gastropoda</taxon>
        <taxon>Heterobranchia</taxon>
        <taxon>Euthyneura</taxon>
        <taxon>Panpulmonata</taxon>
        <taxon>Hygrophila</taxon>
        <taxon>Lymnaeoidea</taxon>
        <taxon>Lymnaeidae</taxon>
        <taxon>Lymnaea</taxon>
    </lineage>
</organism>
<comment type="similarity">
    <text evidence="2">Belongs to the nuclear hormone receptor family. NR1 subfamily.</text>
</comment>
<keyword evidence="3" id="KW-0479">Metal-binding</keyword>
<feature type="region of interest" description="Disordered" evidence="11">
    <location>
        <begin position="1219"/>
        <end position="1241"/>
    </location>
</feature>
<evidence type="ECO:0000256" key="4">
    <source>
        <dbReference type="ARBA" id="ARBA00022771"/>
    </source>
</evidence>
<dbReference type="GO" id="GO:0030154">
    <property type="term" value="P:cell differentiation"/>
    <property type="evidence" value="ECO:0007669"/>
    <property type="project" value="TreeGrafter"/>
</dbReference>
<feature type="domain" description="NR LBD" evidence="13">
    <location>
        <begin position="146"/>
        <end position="401"/>
    </location>
</feature>
<dbReference type="InterPro" id="IPR013088">
    <property type="entry name" value="Znf_NHR/GATA"/>
</dbReference>
<evidence type="ECO:0000256" key="9">
    <source>
        <dbReference type="ARBA" id="ARBA00023170"/>
    </source>
</evidence>
<dbReference type="Pfam" id="PF00104">
    <property type="entry name" value="Hormone_recep"/>
    <property type="match status" value="1"/>
</dbReference>
<feature type="region of interest" description="Disordered" evidence="11">
    <location>
        <begin position="1155"/>
        <end position="1189"/>
    </location>
</feature>
<accession>A0AAV2IJZ2</accession>
<keyword evidence="6" id="KW-0805">Transcription regulation</keyword>
<keyword evidence="15" id="KW-1185">Reference proteome</keyword>
<keyword evidence="10" id="KW-0539">Nucleus</keyword>
<feature type="compositionally biased region" description="Polar residues" evidence="11">
    <location>
        <begin position="1180"/>
        <end position="1189"/>
    </location>
</feature>
<feature type="compositionally biased region" description="Basic and acidic residues" evidence="11">
    <location>
        <begin position="948"/>
        <end position="963"/>
    </location>
</feature>
<dbReference type="InterPro" id="IPR035500">
    <property type="entry name" value="NHR-like_dom_sf"/>
</dbReference>
<dbReference type="PANTHER" id="PTHR24082">
    <property type="entry name" value="NUCLEAR HORMONE RECEPTOR"/>
    <property type="match status" value="1"/>
</dbReference>
<feature type="region of interest" description="Disordered" evidence="11">
    <location>
        <begin position="378"/>
        <end position="438"/>
    </location>
</feature>
<dbReference type="PANTHER" id="PTHR24082:SF473">
    <property type="entry name" value="ECDYSONE-INDUCED PROTEIN 75B, ISOFORM B"/>
    <property type="match status" value="1"/>
</dbReference>
<dbReference type="InterPro" id="IPR050234">
    <property type="entry name" value="Nuclear_hormone_rcpt_NR1"/>
</dbReference>
<feature type="compositionally biased region" description="Low complexity" evidence="11">
    <location>
        <begin position="832"/>
        <end position="853"/>
    </location>
</feature>
<keyword evidence="5" id="KW-0862">Zinc</keyword>
<feature type="compositionally biased region" description="Polar residues" evidence="11">
    <location>
        <begin position="893"/>
        <end position="905"/>
    </location>
</feature>
<dbReference type="Gene3D" id="3.30.50.10">
    <property type="entry name" value="Erythroid Transcription Factor GATA-1, subunit A"/>
    <property type="match status" value="1"/>
</dbReference>
<dbReference type="SMART" id="SM00430">
    <property type="entry name" value="HOLI"/>
    <property type="match status" value="1"/>
</dbReference>
<feature type="compositionally biased region" description="Low complexity" evidence="11">
    <location>
        <begin position="1264"/>
        <end position="1276"/>
    </location>
</feature>
<dbReference type="PROSITE" id="PS00031">
    <property type="entry name" value="NUCLEAR_REC_DBD_1"/>
    <property type="match status" value="1"/>
</dbReference>
<feature type="domain" description="Nuclear receptor" evidence="12">
    <location>
        <begin position="37"/>
        <end position="113"/>
    </location>
</feature>
<feature type="compositionally biased region" description="Polar residues" evidence="11">
    <location>
        <begin position="404"/>
        <end position="436"/>
    </location>
</feature>
<dbReference type="Pfam" id="PF00105">
    <property type="entry name" value="zf-C4"/>
    <property type="match status" value="1"/>
</dbReference>
<keyword evidence="9" id="KW-0675">Receptor</keyword>
<feature type="region of interest" description="Disordered" evidence="11">
    <location>
        <begin position="1399"/>
        <end position="1420"/>
    </location>
</feature>
<evidence type="ECO:0000313" key="14">
    <source>
        <dbReference type="EMBL" id="CAL1547403.1"/>
    </source>
</evidence>
<evidence type="ECO:0000313" key="15">
    <source>
        <dbReference type="Proteomes" id="UP001497497"/>
    </source>
</evidence>
<dbReference type="GO" id="GO:0000122">
    <property type="term" value="P:negative regulation of transcription by RNA polymerase II"/>
    <property type="evidence" value="ECO:0007669"/>
    <property type="project" value="TreeGrafter"/>
</dbReference>
<evidence type="ECO:0000256" key="10">
    <source>
        <dbReference type="ARBA" id="ARBA00023242"/>
    </source>
</evidence>
<feature type="region of interest" description="Disordered" evidence="11">
    <location>
        <begin position="824"/>
        <end position="860"/>
    </location>
</feature>
<keyword evidence="4" id="KW-0863">Zinc-finger</keyword>
<reference evidence="14 15" key="1">
    <citation type="submission" date="2024-04" db="EMBL/GenBank/DDBJ databases">
        <authorList>
            <consortium name="Genoscope - CEA"/>
            <person name="William W."/>
        </authorList>
    </citation>
    <scope>NUCLEOTIDE SEQUENCE [LARGE SCALE GENOMIC DNA]</scope>
</reference>
<evidence type="ECO:0000256" key="5">
    <source>
        <dbReference type="ARBA" id="ARBA00022833"/>
    </source>
</evidence>
<gene>
    <name evidence="14" type="ORF">GSLYS_00020728001</name>
</gene>
<dbReference type="FunFam" id="3.30.50.10:FF:000013">
    <property type="entry name" value="Nuclear receptor subfamily 1 group D member 2"/>
    <property type="match status" value="1"/>
</dbReference>
<evidence type="ECO:0000256" key="3">
    <source>
        <dbReference type="ARBA" id="ARBA00022723"/>
    </source>
</evidence>
<feature type="compositionally biased region" description="Polar residues" evidence="11">
    <location>
        <begin position="1410"/>
        <end position="1420"/>
    </location>
</feature>
<evidence type="ECO:0000256" key="2">
    <source>
        <dbReference type="ARBA" id="ARBA00008092"/>
    </source>
</evidence>
<dbReference type="Gene3D" id="1.10.565.10">
    <property type="entry name" value="Retinoid X Receptor"/>
    <property type="match status" value="1"/>
</dbReference>
<dbReference type="PRINTS" id="PR00047">
    <property type="entry name" value="STROIDFINGER"/>
</dbReference>
<feature type="compositionally biased region" description="Polar residues" evidence="11">
    <location>
        <begin position="536"/>
        <end position="549"/>
    </location>
</feature>
<name>A0AAV2IJZ2_LYMST</name>
<feature type="region of interest" description="Disordered" evidence="11">
    <location>
        <begin position="1062"/>
        <end position="1136"/>
    </location>
</feature>
<dbReference type="InterPro" id="IPR000536">
    <property type="entry name" value="Nucl_hrmn_rcpt_lig-bd"/>
</dbReference>
<evidence type="ECO:0000259" key="12">
    <source>
        <dbReference type="PROSITE" id="PS51030"/>
    </source>
</evidence>
<dbReference type="GO" id="GO:0000978">
    <property type="term" value="F:RNA polymerase II cis-regulatory region sequence-specific DNA binding"/>
    <property type="evidence" value="ECO:0007669"/>
    <property type="project" value="TreeGrafter"/>
</dbReference>
<comment type="caution">
    <text evidence="14">The sequence shown here is derived from an EMBL/GenBank/DDBJ whole genome shotgun (WGS) entry which is preliminary data.</text>
</comment>
<feature type="region of interest" description="Disordered" evidence="11">
    <location>
        <begin position="1"/>
        <end position="24"/>
    </location>
</feature>
<evidence type="ECO:0000256" key="6">
    <source>
        <dbReference type="ARBA" id="ARBA00023015"/>
    </source>
</evidence>
<keyword evidence="7" id="KW-0238">DNA-binding</keyword>
<keyword evidence="8" id="KW-0804">Transcription</keyword>
<dbReference type="EMBL" id="CAXITT010000965">
    <property type="protein sequence ID" value="CAL1547403.1"/>
    <property type="molecule type" value="Genomic_DNA"/>
</dbReference>
<feature type="compositionally biased region" description="Low complexity" evidence="11">
    <location>
        <begin position="876"/>
        <end position="892"/>
    </location>
</feature>
<dbReference type="InterPro" id="IPR001723">
    <property type="entry name" value="Nuclear_hrmn_rcpt"/>
</dbReference>
<feature type="region of interest" description="Disordered" evidence="11">
    <location>
        <begin position="984"/>
        <end position="1007"/>
    </location>
</feature>
<dbReference type="InterPro" id="IPR001628">
    <property type="entry name" value="Znf_hrmn_rcpt"/>
</dbReference>
<dbReference type="GO" id="GO:0004879">
    <property type="term" value="F:nuclear receptor activity"/>
    <property type="evidence" value="ECO:0007669"/>
    <property type="project" value="InterPro"/>
</dbReference>
<evidence type="ECO:0000256" key="11">
    <source>
        <dbReference type="SAM" id="MobiDB-lite"/>
    </source>
</evidence>
<feature type="compositionally biased region" description="Polar residues" evidence="11">
    <location>
        <begin position="1314"/>
        <end position="1324"/>
    </location>
</feature>
<dbReference type="Proteomes" id="UP001497497">
    <property type="component" value="Unassembled WGS sequence"/>
</dbReference>
<feature type="compositionally biased region" description="Basic and acidic residues" evidence="11">
    <location>
        <begin position="386"/>
        <end position="395"/>
    </location>
</feature>
<feature type="compositionally biased region" description="Low complexity" evidence="11">
    <location>
        <begin position="595"/>
        <end position="611"/>
    </location>
</feature>
<sequence length="1420" mass="155507">MMENLLSTSSPMIDTSLVTSPPDRGSPVTVAEFDGETVLCRVCGDRASGFHYGVHACEGCKGFFRRSIQQKIQYRPCLKNQQCNIQRVNRNRCQYCRLKKCISVGMSRDAVRFGRVPKKEKARIIEQMQKKNLASQTTELNTLLANDHDVVHAVVTSHRHTCNITQFRAHQMRDLALHNQDYVSCPANMACPLNNEIGMDANANRNNLTDFSESFTPAIKSVVDFAKGIPGFVLLNQDDQVTLLKAGTFEVLLVRLACLFDSHSNTMMFTGGKLYKRHPSTMPTNVGFLLDSMFDFAERFNRMCLIDDEIAIFSAVVLMSPDRPGLRNVEQVERIQNKLTEALQNIINTNHKEDGTLFAKLLMKTTDLRTLNTLHSEKSIAGQRSNNERREKQALDDLDMDFQDSLSTRSGRSSPTLSETSNMTMTSGYSGETDGSNIVVGQRVPLDPSSHQQVVLRTPYGTFFREEFSGFYGMMADQPRRRCNTLDRDTLSRPRLHTIEEGNKRRYTLDRDYINKMVNRLSDRLEIRNSGRGESVPTSISNSAASSPIQEEGTGLYAGSPGAGFTPIKTPDGHPQNSGTRTSPLVGNDVLAAARTGSTPGSPTSRSRSGSLSQEDYGNMRPRCYSFHINSEGRAARMPIQRRLLPGERGEEAEAQLAPDDNQYLSPEMRRCSVGAAYGLHNRKQSLLVDRPLSYVSRNSEVDKRTASSHGLPNMKHLMSDGSLYGMQLTPEMASQNPNLWPSRSAMAMNPPMSAPLMQRQREDLVRPSESRPREWDIVGPVIRELPREVVQRDHSRKPLKLSPNDTMESLDLSQMEAPMISPSEVQAKSALETPSSGSGLSTSSPYGLSPSTAHSGLTSANRKQSSLFLSADNLSHSNDSLSSASRSKASSPQTNPGSKNTSERGSPVNDDLATETFGHKKFDKFRKEKSQPEARPTSPAEDVASGIKEERMEDEDSTAKCQEEYELKVDVLDLKTERKSPYIDTLSPSLSQNSTPSPNSDRPKLSAKEAHPNLLAHLMNGGGSIKQVTPPRVQPPASVESSAVMKTTGIAMGFPWTMPGQSAHSGPMPGHSSHSGPLTGQSAQLGPMPGQSSHSGPMPGQSAHLGPMPGQNAHLGPMPGQNAHLGPMPGQNSHLGIQQFKLPQFTHQTCGVFQGPSRPQQTNGLHPRAPSPPAVVSSQTNGATDQIPTNSKEEFHAAAVSHLKDKLLRKYDSMEHLNKIGKESQNGTVGDTPQRLDMNSPTSLAALSSTADLNKELATKLTLSNPTQPSPSSTSAFQAQGPRCPFSALARSPPDTLHTSSPSEVFSHHSLPHPTTVSQHPSVLSQHPNFHPVYHSMMSHQYPNVRPTVGLPQKPNLVSHPVASTPQQFAQMYGRGLVSTSECSERRQEMVTPLNLTSKMDEGPCLTGTPPSHSPQMPA</sequence>
<dbReference type="InterPro" id="IPR001728">
    <property type="entry name" value="ThyrH_rcpt"/>
</dbReference>
<evidence type="ECO:0000256" key="8">
    <source>
        <dbReference type="ARBA" id="ARBA00023163"/>
    </source>
</evidence>